<dbReference type="EMBL" id="JARBJD010000093">
    <property type="protein sequence ID" value="KAK2953255.1"/>
    <property type="molecule type" value="Genomic_DNA"/>
</dbReference>
<accession>A0ABQ9XP22</accession>
<protein>
    <recommendedName>
        <fullName evidence="3">Right handed beta helix domain-containing protein</fullName>
    </recommendedName>
</protein>
<evidence type="ECO:0000313" key="1">
    <source>
        <dbReference type="EMBL" id="KAK2953255.1"/>
    </source>
</evidence>
<comment type="caution">
    <text evidence="1">The sequence shown here is derived from an EMBL/GenBank/DDBJ whole genome shotgun (WGS) entry which is preliminary data.</text>
</comment>
<sequence length="417" mass="45384">MFFSLVAHVAFAADIPLAPFFGNPSESIPTIKLSDGTYVGAEIMVGPKERSLTVSIHDDIVTLNGSNPKKCMFIVNNTKLTLSDIRLIVPIEAPFIKGAGLTVTFENIFHAYDRRDFPLVSATCGSVYVENNSFQTTSMYGSTMFLLGETRRERSQDEVALCGCSFDSITVGGEYPFISNPNINSIILRDCSFRNIQWKGRMSSTPPLTQLVRTEVSNCSFYRCDGPLSGGIVPAVQAEYSTITASTFDTCTNAVSISGDIRAWTKSFIVTNSVFTNGSTAKRYPNGGALWFTRFMNLTMTNVTFANHNISGDGGAISMAGGFERISCHQCRFIVNVASRGGALSIGKTPFPISPRIEMSSCSFANDANAGRDIFFVSMGKNVTQKNFSNCTSRSMAGRIYDMETGRGYDWTNSPAA</sequence>
<organism evidence="1 2">
    <name type="scientific">Blattamonas nauphoetae</name>
    <dbReference type="NCBI Taxonomy" id="2049346"/>
    <lineage>
        <taxon>Eukaryota</taxon>
        <taxon>Metamonada</taxon>
        <taxon>Preaxostyla</taxon>
        <taxon>Oxymonadida</taxon>
        <taxon>Blattamonas</taxon>
    </lineage>
</organism>
<evidence type="ECO:0000313" key="2">
    <source>
        <dbReference type="Proteomes" id="UP001281761"/>
    </source>
</evidence>
<gene>
    <name evidence="1" type="ORF">BLNAU_11718</name>
</gene>
<proteinExistence type="predicted"/>
<keyword evidence="2" id="KW-1185">Reference proteome</keyword>
<reference evidence="1 2" key="1">
    <citation type="journal article" date="2022" name="bioRxiv">
        <title>Genomics of Preaxostyla Flagellates Illuminates Evolutionary Transitions and the Path Towards Mitochondrial Loss.</title>
        <authorList>
            <person name="Novak L.V.F."/>
            <person name="Treitli S.C."/>
            <person name="Pyrih J."/>
            <person name="Halakuc P."/>
            <person name="Pipaliya S.V."/>
            <person name="Vacek V."/>
            <person name="Brzon O."/>
            <person name="Soukal P."/>
            <person name="Eme L."/>
            <person name="Dacks J.B."/>
            <person name="Karnkowska A."/>
            <person name="Elias M."/>
            <person name="Hampl V."/>
        </authorList>
    </citation>
    <scope>NUCLEOTIDE SEQUENCE [LARGE SCALE GENOMIC DNA]</scope>
    <source>
        <strain evidence="1">NAU3</strain>
        <tissue evidence="1">Gut</tissue>
    </source>
</reference>
<evidence type="ECO:0008006" key="3">
    <source>
        <dbReference type="Google" id="ProtNLM"/>
    </source>
</evidence>
<dbReference type="InterPro" id="IPR011050">
    <property type="entry name" value="Pectin_lyase_fold/virulence"/>
</dbReference>
<dbReference type="SUPFAM" id="SSF51126">
    <property type="entry name" value="Pectin lyase-like"/>
    <property type="match status" value="1"/>
</dbReference>
<name>A0ABQ9XP22_9EUKA</name>
<dbReference type="Proteomes" id="UP001281761">
    <property type="component" value="Unassembled WGS sequence"/>
</dbReference>